<evidence type="ECO:0000256" key="1">
    <source>
        <dbReference type="SAM" id="MobiDB-lite"/>
    </source>
</evidence>
<name>A0A4Q0SWF8_9BACT</name>
<keyword evidence="3" id="KW-1185">Reference proteome</keyword>
<protein>
    <submittedName>
        <fullName evidence="2">Uncharacterized protein</fullName>
    </submittedName>
</protein>
<reference evidence="2 3" key="1">
    <citation type="submission" date="2018-11" db="EMBL/GenBank/DDBJ databases">
        <authorList>
            <person name="Mardanov A.V."/>
            <person name="Ravin N.V."/>
            <person name="Dedysh S.N."/>
        </authorList>
    </citation>
    <scope>NUCLEOTIDE SEQUENCE [LARGE SCALE GENOMIC DNA]</scope>
    <source>
        <strain evidence="2 3">AF10</strain>
    </source>
</reference>
<evidence type="ECO:0000313" key="3">
    <source>
        <dbReference type="Proteomes" id="UP000289437"/>
    </source>
</evidence>
<gene>
    <name evidence="2" type="ORF">GRAN_5236</name>
</gene>
<feature type="compositionally biased region" description="Basic and acidic residues" evidence="1">
    <location>
        <begin position="1"/>
        <end position="12"/>
    </location>
</feature>
<reference evidence="3" key="2">
    <citation type="submission" date="2019-02" db="EMBL/GenBank/DDBJ databases">
        <title>Granulicella sibirica sp. nov., a psychrotolerant acidobacterium isolated from an organic soil layer in forested tundra, West Siberia.</title>
        <authorList>
            <person name="Oshkin I.Y."/>
            <person name="Kulichevskaya I.S."/>
            <person name="Rijpstra W.I.C."/>
            <person name="Sinninghe Damste J.S."/>
            <person name="Rakitin A.L."/>
            <person name="Ravin N.V."/>
            <person name="Dedysh S.N."/>
        </authorList>
    </citation>
    <scope>NUCLEOTIDE SEQUENCE [LARGE SCALE GENOMIC DNA]</scope>
    <source>
        <strain evidence="3">AF10</strain>
    </source>
</reference>
<comment type="caution">
    <text evidence="2">The sequence shown here is derived from an EMBL/GenBank/DDBJ whole genome shotgun (WGS) entry which is preliminary data.</text>
</comment>
<organism evidence="2 3">
    <name type="scientific">Granulicella sibirica</name>
    <dbReference type="NCBI Taxonomy" id="2479048"/>
    <lineage>
        <taxon>Bacteria</taxon>
        <taxon>Pseudomonadati</taxon>
        <taxon>Acidobacteriota</taxon>
        <taxon>Terriglobia</taxon>
        <taxon>Terriglobales</taxon>
        <taxon>Acidobacteriaceae</taxon>
        <taxon>Granulicella</taxon>
    </lineage>
</organism>
<dbReference type="AlphaFoldDB" id="A0A4Q0SWF8"/>
<sequence>MQGGREALHGEKIAPNIPNPELVPLEDTADRLGSSIELFSDLFDGPLDQFFSQCLDFVVSPASVIHLFLEPLLDNELPASLFGATAVTLQSNDQWFELMS</sequence>
<dbReference type="EMBL" id="RDSM01000007">
    <property type="protein sequence ID" value="RXH53898.1"/>
    <property type="molecule type" value="Genomic_DNA"/>
</dbReference>
<feature type="region of interest" description="Disordered" evidence="1">
    <location>
        <begin position="1"/>
        <end position="20"/>
    </location>
</feature>
<dbReference type="Proteomes" id="UP000289437">
    <property type="component" value="Unassembled WGS sequence"/>
</dbReference>
<evidence type="ECO:0000313" key="2">
    <source>
        <dbReference type="EMBL" id="RXH53898.1"/>
    </source>
</evidence>
<proteinExistence type="predicted"/>
<accession>A0A4Q0SWF8</accession>